<proteinExistence type="predicted"/>
<dbReference type="HOGENOM" id="CLU_2971455_0_0_9"/>
<dbReference type="EMBL" id="ABIK02000015">
    <property type="protein sequence ID" value="EDS73785.1"/>
    <property type="molecule type" value="Genomic_DNA"/>
</dbReference>
<feature type="compositionally biased region" description="Basic residues" evidence="2">
    <location>
        <begin position="1"/>
        <end position="10"/>
    </location>
</feature>
<feature type="coiled-coil region" evidence="1">
    <location>
        <begin position="24"/>
        <end position="51"/>
    </location>
</feature>
<evidence type="ECO:0008006" key="5">
    <source>
        <dbReference type="Google" id="ProtNLM"/>
    </source>
</evidence>
<organism evidence="3 4">
    <name type="scientific">Thomasclavelia spiroformis DSM 1552</name>
    <dbReference type="NCBI Taxonomy" id="428126"/>
    <lineage>
        <taxon>Bacteria</taxon>
        <taxon>Bacillati</taxon>
        <taxon>Bacillota</taxon>
        <taxon>Erysipelotrichia</taxon>
        <taxon>Erysipelotrichales</taxon>
        <taxon>Coprobacillaceae</taxon>
        <taxon>Thomasclavelia</taxon>
    </lineage>
</organism>
<sequence>MVSKKKHLPRGKIITDTSGHDSRQEELVSKIKELEMENDILKETIKILKKIRASISLI</sequence>
<evidence type="ECO:0000256" key="2">
    <source>
        <dbReference type="SAM" id="MobiDB-lite"/>
    </source>
</evidence>
<keyword evidence="4" id="KW-1185">Reference proteome</keyword>
<gene>
    <name evidence="3" type="ORF">CLOSPI_02210</name>
</gene>
<evidence type="ECO:0000313" key="4">
    <source>
        <dbReference type="Proteomes" id="UP000004910"/>
    </source>
</evidence>
<reference evidence="3" key="1">
    <citation type="submission" date="2008-02" db="EMBL/GenBank/DDBJ databases">
        <authorList>
            <person name="Fulton L."/>
            <person name="Clifton S."/>
            <person name="Fulton B."/>
            <person name="Xu J."/>
            <person name="Minx P."/>
            <person name="Pepin K.H."/>
            <person name="Johnson M."/>
            <person name="Thiruvilangam P."/>
            <person name="Bhonagiri V."/>
            <person name="Nash W.E."/>
            <person name="Mardis E.R."/>
            <person name="Wilson R.K."/>
        </authorList>
    </citation>
    <scope>NUCLEOTIDE SEQUENCE [LARGE SCALE GENOMIC DNA]</scope>
    <source>
        <strain evidence="3">DSM 1552</strain>
    </source>
</reference>
<reference evidence="3" key="2">
    <citation type="submission" date="2014-06" db="EMBL/GenBank/DDBJ databases">
        <title>Draft genome sequence of Clostridium spiroforme (DSM 1552).</title>
        <authorList>
            <person name="Sudarsanam P."/>
            <person name="Ley R."/>
            <person name="Guruge J."/>
            <person name="Turnbaugh P.J."/>
            <person name="Mahowald M."/>
            <person name="Liep D."/>
            <person name="Gordon J."/>
        </authorList>
    </citation>
    <scope>NUCLEOTIDE SEQUENCE</scope>
    <source>
        <strain evidence="3">DSM 1552</strain>
    </source>
</reference>
<evidence type="ECO:0000313" key="3">
    <source>
        <dbReference type="EMBL" id="EDS73785.1"/>
    </source>
</evidence>
<keyword evidence="1" id="KW-0175">Coiled coil</keyword>
<accession>B1C541</accession>
<evidence type="ECO:0000256" key="1">
    <source>
        <dbReference type="SAM" id="Coils"/>
    </source>
</evidence>
<protein>
    <recommendedName>
        <fullName evidence="5">Transposase</fullName>
    </recommendedName>
</protein>
<feature type="region of interest" description="Disordered" evidence="2">
    <location>
        <begin position="1"/>
        <end position="21"/>
    </location>
</feature>
<dbReference type="Proteomes" id="UP000004910">
    <property type="component" value="Unassembled WGS sequence"/>
</dbReference>
<comment type="caution">
    <text evidence="3">The sequence shown here is derived from an EMBL/GenBank/DDBJ whole genome shotgun (WGS) entry which is preliminary data.</text>
</comment>
<dbReference type="AlphaFoldDB" id="B1C541"/>
<name>B1C541_9FIRM</name>